<organism evidence="1 2">
    <name type="scientific">Paenibacillus vandeheii</name>
    <dbReference type="NCBI Taxonomy" id="3035917"/>
    <lineage>
        <taxon>Bacteria</taxon>
        <taxon>Bacillati</taxon>
        <taxon>Bacillota</taxon>
        <taxon>Bacilli</taxon>
        <taxon>Bacillales</taxon>
        <taxon>Paenibacillaceae</taxon>
        <taxon>Paenibacillus</taxon>
    </lineage>
</organism>
<protein>
    <submittedName>
        <fullName evidence="1">Uncharacterized protein</fullName>
    </submittedName>
</protein>
<name>A0ABT8JKI1_9BACL</name>
<proteinExistence type="predicted"/>
<sequence>MNIGICGQLYNQNEETPVHERVDRLDMWIAIRGMINQKKIFLWIQETVDREMREGAVSKALKKRISKKEITLLRSKKDK</sequence>
<gene>
    <name evidence="1" type="ORF">P5G61_30865</name>
</gene>
<evidence type="ECO:0000313" key="1">
    <source>
        <dbReference type="EMBL" id="MDN4605663.1"/>
    </source>
</evidence>
<feature type="non-terminal residue" evidence="1">
    <location>
        <position position="79"/>
    </location>
</feature>
<evidence type="ECO:0000313" key="2">
    <source>
        <dbReference type="Proteomes" id="UP001174205"/>
    </source>
</evidence>
<keyword evidence="2" id="KW-1185">Reference proteome</keyword>
<comment type="caution">
    <text evidence="1">The sequence shown here is derived from an EMBL/GenBank/DDBJ whole genome shotgun (WGS) entry which is preliminary data.</text>
</comment>
<reference evidence="1" key="1">
    <citation type="submission" date="2023-03" db="EMBL/GenBank/DDBJ databases">
        <title>MT1 and MT2 Draft Genomes of Novel Species.</title>
        <authorList>
            <person name="Venkateswaran K."/>
        </authorList>
    </citation>
    <scope>NUCLEOTIDE SEQUENCE</scope>
    <source>
        <strain evidence="1">F6_3S_P_1C</strain>
    </source>
</reference>
<dbReference type="Proteomes" id="UP001174205">
    <property type="component" value="Unassembled WGS sequence"/>
</dbReference>
<dbReference type="EMBL" id="JAROCD010000026">
    <property type="protein sequence ID" value="MDN4605663.1"/>
    <property type="molecule type" value="Genomic_DNA"/>
</dbReference>
<accession>A0ABT8JKI1</accession>